<gene>
    <name evidence="3" type="ORF">H1V43_03655</name>
</gene>
<evidence type="ECO:0000259" key="2">
    <source>
        <dbReference type="Pfam" id="PF09250"/>
    </source>
</evidence>
<feature type="region of interest" description="Disordered" evidence="1">
    <location>
        <begin position="191"/>
        <end position="234"/>
    </location>
</feature>
<reference evidence="3 4" key="1">
    <citation type="submission" date="2020-07" db="EMBL/GenBank/DDBJ databases">
        <title>Streptomyces isolated from Indian soil.</title>
        <authorList>
            <person name="Mandal S."/>
            <person name="Maiti P.K."/>
        </authorList>
    </citation>
    <scope>NUCLEOTIDE SEQUENCE [LARGE SCALE GENOMIC DNA]</scope>
    <source>
        <strain evidence="3 4">PSKA54</strain>
    </source>
</reference>
<evidence type="ECO:0000256" key="1">
    <source>
        <dbReference type="SAM" id="MobiDB-lite"/>
    </source>
</evidence>
<sequence length="234" mass="24863">MSSKQLPVALSVHALSVHALSAHDQFDVSDITSEGASWLASAGSDPQSTLALWHERPEAPIVLPCGDAFDVVNVPAIFGRRMLDRLWDEGPGSGPIAAYRGRMLLFAAPGTAQRLPSLLAWEEWAGRCRGVPPLLCHGRGDAVTVPPLVPGPSASTRLDCRWLVAPGTRNPWLPGPEVLLWAGVRAARETAERPGGAPARAAAGDGREPATAPRISIFPPADQGAKVYDVSRRR</sequence>
<proteinExistence type="predicted"/>
<dbReference type="InterPro" id="IPR015330">
    <property type="entry name" value="DNA_primase/pol_bifunc_N"/>
</dbReference>
<dbReference type="RefSeq" id="WP_181862591.1">
    <property type="nucleotide sequence ID" value="NZ_JACEQY010000002.1"/>
</dbReference>
<dbReference type="Pfam" id="PF09250">
    <property type="entry name" value="Prim-Pol"/>
    <property type="match status" value="1"/>
</dbReference>
<dbReference type="Proteomes" id="UP000586976">
    <property type="component" value="Unassembled WGS sequence"/>
</dbReference>
<evidence type="ECO:0000313" key="3">
    <source>
        <dbReference type="EMBL" id="MBA4860489.1"/>
    </source>
</evidence>
<dbReference type="AlphaFoldDB" id="A0A7W2HED4"/>
<evidence type="ECO:0000313" key="4">
    <source>
        <dbReference type="Proteomes" id="UP000586976"/>
    </source>
</evidence>
<feature type="compositionally biased region" description="Low complexity" evidence="1">
    <location>
        <begin position="193"/>
        <end position="204"/>
    </location>
</feature>
<feature type="domain" description="DNA primase/polymerase bifunctional N-terminal" evidence="2">
    <location>
        <begin position="36"/>
        <end position="165"/>
    </location>
</feature>
<protein>
    <submittedName>
        <fullName evidence="3">Bifunctional DNA primase/polymerase</fullName>
    </submittedName>
</protein>
<organism evidence="3 4">
    <name type="scientific">Streptomyces himalayensis subsp. aureolus</name>
    <dbReference type="NCBI Taxonomy" id="2758039"/>
    <lineage>
        <taxon>Bacteria</taxon>
        <taxon>Bacillati</taxon>
        <taxon>Actinomycetota</taxon>
        <taxon>Actinomycetes</taxon>
        <taxon>Kitasatosporales</taxon>
        <taxon>Streptomycetaceae</taxon>
        <taxon>Streptomyces</taxon>
        <taxon>Streptomyces himalayensis</taxon>
    </lineage>
</organism>
<comment type="caution">
    <text evidence="3">The sequence shown here is derived from an EMBL/GenBank/DDBJ whole genome shotgun (WGS) entry which is preliminary data.</text>
</comment>
<name>A0A7W2HED4_9ACTN</name>
<keyword evidence="4" id="KW-1185">Reference proteome</keyword>
<dbReference type="EMBL" id="JACEQY010000002">
    <property type="protein sequence ID" value="MBA4860489.1"/>
    <property type="molecule type" value="Genomic_DNA"/>
</dbReference>
<accession>A0A7W2HED4</accession>